<evidence type="ECO:0000313" key="3">
    <source>
        <dbReference type="Proteomes" id="UP000625804"/>
    </source>
</evidence>
<dbReference type="Proteomes" id="UP000625804">
    <property type="component" value="Unassembled WGS sequence"/>
</dbReference>
<dbReference type="Gene3D" id="3.90.1310.10">
    <property type="entry name" value="Penicillin-binding protein 2a (Domain 2)"/>
    <property type="match status" value="1"/>
</dbReference>
<dbReference type="InterPro" id="IPR001460">
    <property type="entry name" value="PCN-bd_Tpept"/>
</dbReference>
<dbReference type="GO" id="GO:0005886">
    <property type="term" value="C:plasma membrane"/>
    <property type="evidence" value="ECO:0007669"/>
    <property type="project" value="TreeGrafter"/>
</dbReference>
<accession>A0A8J8GE88</accession>
<evidence type="ECO:0000259" key="1">
    <source>
        <dbReference type="Pfam" id="PF00905"/>
    </source>
</evidence>
<dbReference type="GO" id="GO:0008658">
    <property type="term" value="F:penicillin binding"/>
    <property type="evidence" value="ECO:0007669"/>
    <property type="project" value="InterPro"/>
</dbReference>
<dbReference type="SUPFAM" id="SSF56601">
    <property type="entry name" value="beta-lactamase/transpeptidase-like"/>
    <property type="match status" value="1"/>
</dbReference>
<dbReference type="GO" id="GO:0071555">
    <property type="term" value="P:cell wall organization"/>
    <property type="evidence" value="ECO:0007669"/>
    <property type="project" value="TreeGrafter"/>
</dbReference>
<dbReference type="PANTHER" id="PTHR30627">
    <property type="entry name" value="PEPTIDOGLYCAN D,D-TRANSPEPTIDASE"/>
    <property type="match status" value="1"/>
</dbReference>
<feature type="domain" description="Penicillin-binding protein transpeptidase" evidence="1">
    <location>
        <begin position="266"/>
        <end position="573"/>
    </location>
</feature>
<dbReference type="GO" id="GO:0071972">
    <property type="term" value="F:peptidoglycan L,D-transpeptidase activity"/>
    <property type="evidence" value="ECO:0007669"/>
    <property type="project" value="TreeGrafter"/>
</dbReference>
<gene>
    <name evidence="2" type="ORF">HR057_00315</name>
</gene>
<dbReference type="InterPro" id="IPR036138">
    <property type="entry name" value="PBP_dimer_sf"/>
</dbReference>
<comment type="caution">
    <text evidence="2">The sequence shown here is derived from an EMBL/GenBank/DDBJ whole genome shotgun (WGS) entry which is preliminary data.</text>
</comment>
<dbReference type="SUPFAM" id="SSF56519">
    <property type="entry name" value="Penicillin binding protein dimerisation domain"/>
    <property type="match status" value="1"/>
</dbReference>
<name>A0A8J8GE88_9BACI</name>
<dbReference type="Gene3D" id="3.40.710.10">
    <property type="entry name" value="DD-peptidase/beta-lactamase superfamily"/>
    <property type="match status" value="1"/>
</dbReference>
<organism evidence="2 3">
    <name type="scientific">Calidifontibacillus erzurumensis</name>
    <dbReference type="NCBI Taxonomy" id="2741433"/>
    <lineage>
        <taxon>Bacteria</taxon>
        <taxon>Bacillati</taxon>
        <taxon>Bacillota</taxon>
        <taxon>Bacilli</taxon>
        <taxon>Bacillales</taxon>
        <taxon>Bacillaceae</taxon>
        <taxon>Calidifontibacillus/Schinkia group</taxon>
        <taxon>Calidifontibacillus</taxon>
    </lineage>
</organism>
<dbReference type="EMBL" id="JABTTE010000001">
    <property type="protein sequence ID" value="NSL50203.1"/>
    <property type="molecule type" value="Genomic_DNA"/>
</dbReference>
<sequence length="583" mass="65194">MHVKKRAKIFIVCTMILLLALIGRLAQIQLIQTESFSKHHINLIEASVKQRTQAIVLDDGRGRFIDRNGDAITNDYYPSLVLFPFLKGMDWPSDKIAAIIGVPERELIRAVEQAKTPFAFGGKYPLKLTELQKDQINALKIPGVFAVYKQVPADERLAEHLIGIVRQNYQLLKERYPEKLKNSLISPDTAIGITGLQRAFDEFLLPEGESKLLYHVDQLGGPLFGLDVKYTAPANPFYPTAIKTTLDKSLQTMVEKELDKIGLKKGGVVLLDVETSDILTLASRPKMNDKNPLAEPGGINTMILPQIPGSIFKIVTAAAAIESNLKVNSRIYDCNLNLYGEKGSERELGLLNFEESFAKSCNYTFAKLAEELMAENPDYMEQYAAKLGLIGRIGWHGDVFHFGNFKQFPEEQTGRIWGDQKDKYVKKAINQTAIGQKEVRLSPLAVANMMATIARGGEKKQVRAVSEVQYKNGTTLFSFPLQNLEGEQLSSHTIDKLQHLLREVVQSGTGVRFNTLPYTVAGKSGTAETGREGFVNKWFAAYFPVEYPKYALVVVDLDVRENEAKTYEIVEKIILNIYQSVNG</sequence>
<dbReference type="PANTHER" id="PTHR30627:SF24">
    <property type="entry name" value="PENICILLIN-BINDING PROTEIN 4B"/>
    <property type="match status" value="1"/>
</dbReference>
<protein>
    <submittedName>
        <fullName evidence="2">Penicillin-binding protein 2</fullName>
    </submittedName>
</protein>
<evidence type="ECO:0000313" key="2">
    <source>
        <dbReference type="EMBL" id="NSL50203.1"/>
    </source>
</evidence>
<dbReference type="InterPro" id="IPR050515">
    <property type="entry name" value="Beta-lactam/transpept"/>
</dbReference>
<reference evidence="2" key="1">
    <citation type="submission" date="2020-06" db="EMBL/GenBank/DDBJ databases">
        <title>A novel thermopfilic bacterium from Erzurum, Turkey.</title>
        <authorList>
            <person name="Adiguzel A."/>
            <person name="Ay H."/>
            <person name="Baltaci M.O."/>
        </authorList>
    </citation>
    <scope>NUCLEOTIDE SEQUENCE</scope>
    <source>
        <strain evidence="2">P2</strain>
    </source>
</reference>
<keyword evidence="3" id="KW-1185">Reference proteome</keyword>
<proteinExistence type="predicted"/>
<dbReference type="AlphaFoldDB" id="A0A8J8GE88"/>
<dbReference type="Pfam" id="PF00905">
    <property type="entry name" value="Transpeptidase"/>
    <property type="match status" value="1"/>
</dbReference>
<dbReference type="RefSeq" id="WP_173729408.1">
    <property type="nucleotide sequence ID" value="NZ_JABTTE010000001.1"/>
</dbReference>
<dbReference type="InterPro" id="IPR012338">
    <property type="entry name" value="Beta-lactam/transpept-like"/>
</dbReference>